<keyword evidence="2" id="KW-1185">Reference proteome</keyword>
<organism evidence="1 2">
    <name type="scientific">Trichonephila inaurata madagascariensis</name>
    <dbReference type="NCBI Taxonomy" id="2747483"/>
    <lineage>
        <taxon>Eukaryota</taxon>
        <taxon>Metazoa</taxon>
        <taxon>Ecdysozoa</taxon>
        <taxon>Arthropoda</taxon>
        <taxon>Chelicerata</taxon>
        <taxon>Arachnida</taxon>
        <taxon>Araneae</taxon>
        <taxon>Araneomorphae</taxon>
        <taxon>Entelegynae</taxon>
        <taxon>Araneoidea</taxon>
        <taxon>Nephilidae</taxon>
        <taxon>Trichonephila</taxon>
        <taxon>Trichonephila inaurata</taxon>
    </lineage>
</organism>
<dbReference type="EMBL" id="BMAV01004901">
    <property type="protein sequence ID" value="GFY45532.1"/>
    <property type="molecule type" value="Genomic_DNA"/>
</dbReference>
<proteinExistence type="predicted"/>
<sequence length="91" mass="10230">MVWCIKLETTWCSNLDHLDSIGSSGVDGCYRQKWPDRRISSARRVSNFASARCTGCEKDALRPCVSHTLPPTLDERNTLPLCRAPNPLRTP</sequence>
<gene>
    <name evidence="1" type="ORF">TNIN_392931</name>
</gene>
<evidence type="ECO:0000313" key="2">
    <source>
        <dbReference type="Proteomes" id="UP000886998"/>
    </source>
</evidence>
<protein>
    <submittedName>
        <fullName evidence="1">Uncharacterized protein</fullName>
    </submittedName>
</protein>
<reference evidence="1" key="1">
    <citation type="submission" date="2020-08" db="EMBL/GenBank/DDBJ databases">
        <title>Multicomponent nature underlies the extraordinary mechanical properties of spider dragline silk.</title>
        <authorList>
            <person name="Kono N."/>
            <person name="Nakamura H."/>
            <person name="Mori M."/>
            <person name="Yoshida Y."/>
            <person name="Ohtoshi R."/>
            <person name="Malay A.D."/>
            <person name="Moran D.A.P."/>
            <person name="Tomita M."/>
            <person name="Numata K."/>
            <person name="Arakawa K."/>
        </authorList>
    </citation>
    <scope>NUCLEOTIDE SEQUENCE</scope>
</reference>
<dbReference type="Proteomes" id="UP000886998">
    <property type="component" value="Unassembled WGS sequence"/>
</dbReference>
<dbReference type="AlphaFoldDB" id="A0A8X6X205"/>
<accession>A0A8X6X205</accession>
<name>A0A8X6X205_9ARAC</name>
<comment type="caution">
    <text evidence="1">The sequence shown here is derived from an EMBL/GenBank/DDBJ whole genome shotgun (WGS) entry which is preliminary data.</text>
</comment>
<evidence type="ECO:0000313" key="1">
    <source>
        <dbReference type="EMBL" id="GFY45532.1"/>
    </source>
</evidence>